<name>A0A1C7DS00_9BACL</name>
<dbReference type="STRING" id="1215089.BBI08_08970"/>
<dbReference type="InterPro" id="IPR003646">
    <property type="entry name" value="SH3-like_bac-type"/>
</dbReference>
<evidence type="ECO:0000256" key="1">
    <source>
        <dbReference type="ARBA" id="ARBA00007074"/>
    </source>
</evidence>
<evidence type="ECO:0000256" key="2">
    <source>
        <dbReference type="ARBA" id="ARBA00022670"/>
    </source>
</evidence>
<keyword evidence="3 8" id="KW-0378">Hydrolase</keyword>
<dbReference type="PROSITE" id="PS51781">
    <property type="entry name" value="SH3B"/>
    <property type="match status" value="1"/>
</dbReference>
<dbReference type="EMBL" id="CP016537">
    <property type="protein sequence ID" value="ANU13973.1"/>
    <property type="molecule type" value="Genomic_DNA"/>
</dbReference>
<evidence type="ECO:0000259" key="7">
    <source>
        <dbReference type="PROSITE" id="PS51935"/>
    </source>
</evidence>
<dbReference type="GO" id="GO:0006508">
    <property type="term" value="P:proteolysis"/>
    <property type="evidence" value="ECO:0007669"/>
    <property type="project" value="UniProtKB-KW"/>
</dbReference>
<feature type="domain" description="NlpC/P60" evidence="7">
    <location>
        <begin position="128"/>
        <end position="246"/>
    </location>
</feature>
<comment type="similarity">
    <text evidence="1">Belongs to the peptidase C40 family.</text>
</comment>
<keyword evidence="5" id="KW-0732">Signal</keyword>
<keyword evidence="4" id="KW-0788">Thiol protease</keyword>
<keyword evidence="9" id="KW-1185">Reference proteome</keyword>
<evidence type="ECO:0000259" key="6">
    <source>
        <dbReference type="PROSITE" id="PS51781"/>
    </source>
</evidence>
<dbReference type="AlphaFoldDB" id="A0A1C7DS00"/>
<evidence type="ECO:0000256" key="5">
    <source>
        <dbReference type="SAM" id="SignalP"/>
    </source>
</evidence>
<protein>
    <submittedName>
        <fullName evidence="8">Peptidoglycan hydrolase</fullName>
    </submittedName>
</protein>
<dbReference type="Gene3D" id="2.30.30.40">
    <property type="entry name" value="SH3 Domains"/>
    <property type="match status" value="1"/>
</dbReference>
<dbReference type="KEGG" id="phc:BBI08_08970"/>
<dbReference type="InterPro" id="IPR038765">
    <property type="entry name" value="Papain-like_cys_pep_sf"/>
</dbReference>
<dbReference type="InterPro" id="IPR051202">
    <property type="entry name" value="Peptidase_C40"/>
</dbReference>
<organism evidence="8 9">
    <name type="scientific">Planococcus halocryophilus</name>
    <dbReference type="NCBI Taxonomy" id="1215089"/>
    <lineage>
        <taxon>Bacteria</taxon>
        <taxon>Bacillati</taxon>
        <taxon>Bacillota</taxon>
        <taxon>Bacilli</taxon>
        <taxon>Bacillales</taxon>
        <taxon>Caryophanaceae</taxon>
        <taxon>Planococcus</taxon>
    </lineage>
</organism>
<dbReference type="Proteomes" id="UP000092687">
    <property type="component" value="Chromosome"/>
</dbReference>
<gene>
    <name evidence="8" type="ORF">BBI08_08970</name>
</gene>
<dbReference type="OrthoDB" id="9813368at2"/>
<dbReference type="Pfam" id="PF00877">
    <property type="entry name" value="NLPC_P60"/>
    <property type="match status" value="1"/>
</dbReference>
<evidence type="ECO:0000313" key="9">
    <source>
        <dbReference type="Proteomes" id="UP000092687"/>
    </source>
</evidence>
<reference evidence="9" key="1">
    <citation type="submission" date="2016-07" db="EMBL/GenBank/DDBJ databases">
        <authorList>
            <person name="See-Too W.S."/>
        </authorList>
    </citation>
    <scope>NUCLEOTIDE SEQUENCE [LARGE SCALE GENOMIC DNA]</scope>
    <source>
        <strain evidence="9">DSM 24743</strain>
    </source>
</reference>
<dbReference type="PROSITE" id="PS51935">
    <property type="entry name" value="NLPC_P60"/>
    <property type="match status" value="1"/>
</dbReference>
<feature type="signal peptide" evidence="5">
    <location>
        <begin position="1"/>
        <end position="25"/>
    </location>
</feature>
<evidence type="ECO:0000313" key="8">
    <source>
        <dbReference type="EMBL" id="ANU13973.1"/>
    </source>
</evidence>
<sequence length="246" mass="26282">MKKIFFTLLTAGSLLFANSVTDAQAAQPVQNEISTSQESTVSTIEQVAASKATAKSGTFKTKYTSNVRADAGTKNKVITVAKKGSIATATHQKKVGKSTWYKVKVNGKSGWILSTLLTSTTVKKASVSTSSSAVVSEALALKGIPYKFGGTTTAGFDCSGFIQYAFKQAGKSVSRSTLTQYAESYTVSTPQPGDLVFFANTYRAGISHVGIYIGNNQFVHSGGAKAEVKSMNDPYWGKKFHSFKRF</sequence>
<dbReference type="SUPFAM" id="SSF54001">
    <property type="entry name" value="Cysteine proteinases"/>
    <property type="match status" value="1"/>
</dbReference>
<dbReference type="Pfam" id="PF08239">
    <property type="entry name" value="SH3_3"/>
    <property type="match status" value="1"/>
</dbReference>
<keyword evidence="2" id="KW-0645">Protease</keyword>
<feature type="domain" description="SH3b" evidence="6">
    <location>
        <begin position="54"/>
        <end position="121"/>
    </location>
</feature>
<feature type="chain" id="PRO_5008884854" evidence="5">
    <location>
        <begin position="26"/>
        <end position="246"/>
    </location>
</feature>
<dbReference type="PANTHER" id="PTHR47053">
    <property type="entry name" value="MUREIN DD-ENDOPEPTIDASE MEPH-RELATED"/>
    <property type="match status" value="1"/>
</dbReference>
<dbReference type="PANTHER" id="PTHR47053:SF1">
    <property type="entry name" value="MUREIN DD-ENDOPEPTIDASE MEPH-RELATED"/>
    <property type="match status" value="1"/>
</dbReference>
<evidence type="ECO:0000256" key="4">
    <source>
        <dbReference type="ARBA" id="ARBA00022807"/>
    </source>
</evidence>
<dbReference type="GO" id="GO:0008234">
    <property type="term" value="F:cysteine-type peptidase activity"/>
    <property type="evidence" value="ECO:0007669"/>
    <property type="project" value="UniProtKB-KW"/>
</dbReference>
<reference evidence="9" key="2">
    <citation type="submission" date="2016-10" db="EMBL/GenBank/DDBJ databases">
        <authorList>
            <person name="See-Too W.S."/>
        </authorList>
    </citation>
    <scope>NUCLEOTIDE SEQUENCE [LARGE SCALE GENOMIC DNA]</scope>
    <source>
        <strain evidence="9">DSM 24743</strain>
    </source>
</reference>
<proteinExistence type="inferred from homology"/>
<dbReference type="Gene3D" id="3.90.1720.10">
    <property type="entry name" value="endopeptidase domain like (from Nostoc punctiforme)"/>
    <property type="match status" value="1"/>
</dbReference>
<accession>A0A1C7DS00</accession>
<dbReference type="InterPro" id="IPR000064">
    <property type="entry name" value="NLP_P60_dom"/>
</dbReference>
<dbReference type="RefSeq" id="WP_065528205.1">
    <property type="nucleotide sequence ID" value="NZ_CP016537.2"/>
</dbReference>
<evidence type="ECO:0000256" key="3">
    <source>
        <dbReference type="ARBA" id="ARBA00022801"/>
    </source>
</evidence>